<name>A0A1M5U1N8_9BACT</name>
<gene>
    <name evidence="4" type="ORF">SAMN04488109_4407</name>
</gene>
<dbReference type="Proteomes" id="UP000184212">
    <property type="component" value="Unassembled WGS sequence"/>
</dbReference>
<dbReference type="OrthoDB" id="927174at2"/>
<dbReference type="STRING" id="947013.SAMN04488109_4407"/>
<dbReference type="GO" id="GO:0016020">
    <property type="term" value="C:membrane"/>
    <property type="evidence" value="ECO:0007669"/>
    <property type="project" value="InterPro"/>
</dbReference>
<keyword evidence="5" id="KW-1185">Reference proteome</keyword>
<feature type="transmembrane region" description="Helical" evidence="2">
    <location>
        <begin position="88"/>
        <end position="114"/>
    </location>
</feature>
<accession>A0A1M5U1N8</accession>
<dbReference type="GO" id="GO:0000155">
    <property type="term" value="F:phosphorelay sensor kinase activity"/>
    <property type="evidence" value="ECO:0007669"/>
    <property type="project" value="InterPro"/>
</dbReference>
<feature type="transmembrane region" description="Helical" evidence="2">
    <location>
        <begin position="20"/>
        <end position="42"/>
    </location>
</feature>
<proteinExistence type="predicted"/>
<dbReference type="AlphaFoldDB" id="A0A1M5U1N8"/>
<reference evidence="4 5" key="1">
    <citation type="submission" date="2016-11" db="EMBL/GenBank/DDBJ databases">
        <authorList>
            <person name="Jaros S."/>
            <person name="Januszkiewicz K."/>
            <person name="Wedrychowicz H."/>
        </authorList>
    </citation>
    <scope>NUCLEOTIDE SEQUENCE [LARGE SCALE GENOMIC DNA]</scope>
    <source>
        <strain evidence="4 5">DSM 24574</strain>
    </source>
</reference>
<feature type="domain" description="Signal transduction histidine kinase internal region" evidence="3">
    <location>
        <begin position="167"/>
        <end position="245"/>
    </location>
</feature>
<keyword evidence="4" id="KW-0808">Transferase</keyword>
<evidence type="ECO:0000256" key="2">
    <source>
        <dbReference type="SAM" id="Phobius"/>
    </source>
</evidence>
<keyword evidence="4" id="KW-0418">Kinase</keyword>
<keyword evidence="1" id="KW-0175">Coiled coil</keyword>
<dbReference type="PANTHER" id="PTHR34220">
    <property type="entry name" value="SENSOR HISTIDINE KINASE YPDA"/>
    <property type="match status" value="1"/>
</dbReference>
<evidence type="ECO:0000313" key="5">
    <source>
        <dbReference type="Proteomes" id="UP000184212"/>
    </source>
</evidence>
<keyword evidence="2" id="KW-1133">Transmembrane helix</keyword>
<keyword evidence="2" id="KW-0472">Membrane</keyword>
<evidence type="ECO:0000259" key="3">
    <source>
        <dbReference type="Pfam" id="PF06580"/>
    </source>
</evidence>
<feature type="transmembrane region" description="Helical" evidence="2">
    <location>
        <begin position="120"/>
        <end position="141"/>
    </location>
</feature>
<protein>
    <submittedName>
        <fullName evidence="4">Histidine kinase</fullName>
    </submittedName>
</protein>
<organism evidence="4 5">
    <name type="scientific">Chryseolinea serpens</name>
    <dbReference type="NCBI Taxonomy" id="947013"/>
    <lineage>
        <taxon>Bacteria</taxon>
        <taxon>Pseudomonadati</taxon>
        <taxon>Bacteroidota</taxon>
        <taxon>Cytophagia</taxon>
        <taxon>Cytophagales</taxon>
        <taxon>Fulvivirgaceae</taxon>
        <taxon>Chryseolinea</taxon>
    </lineage>
</organism>
<dbReference type="EMBL" id="FQWQ01000003">
    <property type="protein sequence ID" value="SHH56899.1"/>
    <property type="molecule type" value="Genomic_DNA"/>
</dbReference>
<dbReference type="InterPro" id="IPR010559">
    <property type="entry name" value="Sig_transdc_His_kin_internal"/>
</dbReference>
<evidence type="ECO:0000256" key="1">
    <source>
        <dbReference type="SAM" id="Coils"/>
    </source>
</evidence>
<feature type="transmembrane region" description="Helical" evidence="2">
    <location>
        <begin position="48"/>
        <end position="67"/>
    </location>
</feature>
<evidence type="ECO:0000313" key="4">
    <source>
        <dbReference type="EMBL" id="SHH56899.1"/>
    </source>
</evidence>
<dbReference type="RefSeq" id="WP_084138309.1">
    <property type="nucleotide sequence ID" value="NZ_FQWQ01000003.1"/>
</dbReference>
<dbReference type="InterPro" id="IPR050640">
    <property type="entry name" value="Bact_2-comp_sensor_kinase"/>
</dbReference>
<sequence length="350" mass="40639">MSQPENALPEPQVELNDKTIRLIGIPFFGIAIPNLTGMFGTLGIRDGAYWLGYVYFISLAALIWHGNRYLLFRTRKRFTWFDRPIEKLILLFMNNIFYTSPLTIAWLCMWYVWVGFDVKWNTILIVTLVNVICVLFVTHVYETVFMVKEQQGEQVRNAQLSKAKAEAELEALKNQIDPHFMFNSLNSLSYLISTHPPTAKLFTENLADVYRYILSQKDRSLVVLEDEFAFMEKYAELLRLRFGKALDLQKHFNGSTEKEFLIPPISAFVALENAVKHNEISERVPLRIDFHMDHDVLRIENHLQPKRSLQHSSHIGLKNLDERFKILTGKGIESGKSAEVFYVLLPLIRI</sequence>
<dbReference type="Pfam" id="PF06580">
    <property type="entry name" value="His_kinase"/>
    <property type="match status" value="1"/>
</dbReference>
<dbReference type="PANTHER" id="PTHR34220:SF7">
    <property type="entry name" value="SENSOR HISTIDINE KINASE YPDA"/>
    <property type="match status" value="1"/>
</dbReference>
<feature type="coiled-coil region" evidence="1">
    <location>
        <begin position="148"/>
        <end position="175"/>
    </location>
</feature>
<keyword evidence="2" id="KW-0812">Transmembrane</keyword>